<dbReference type="InterPro" id="IPR044780">
    <property type="entry name" value="Heh2/Src1"/>
</dbReference>
<comment type="subcellular location">
    <subcellularLocation>
        <location evidence="1">Nucleus inner membrane</location>
    </subcellularLocation>
</comment>
<dbReference type="STRING" id="1314790.A0A1Y1XLK8"/>
<evidence type="ECO:0000256" key="4">
    <source>
        <dbReference type="ARBA" id="ARBA00022989"/>
    </source>
</evidence>
<dbReference type="InterPro" id="IPR018996">
    <property type="entry name" value="Man1/Src1-like_C"/>
</dbReference>
<feature type="region of interest" description="Disordered" evidence="7">
    <location>
        <begin position="68"/>
        <end position="253"/>
    </location>
</feature>
<dbReference type="PANTHER" id="PTHR47808:SF2">
    <property type="entry name" value="LEM DOMAIN-CONTAINING PROTEIN 2"/>
    <property type="match status" value="1"/>
</dbReference>
<organism evidence="11 12">
    <name type="scientific">Basidiobolus meristosporus CBS 931.73</name>
    <dbReference type="NCBI Taxonomy" id="1314790"/>
    <lineage>
        <taxon>Eukaryota</taxon>
        <taxon>Fungi</taxon>
        <taxon>Fungi incertae sedis</taxon>
        <taxon>Zoopagomycota</taxon>
        <taxon>Entomophthoromycotina</taxon>
        <taxon>Basidiobolomycetes</taxon>
        <taxon>Basidiobolales</taxon>
        <taxon>Basidiobolaceae</taxon>
        <taxon>Basidiobolus</taxon>
    </lineage>
</organism>
<keyword evidence="2" id="KW-0597">Phosphoprotein</keyword>
<dbReference type="GO" id="GO:0005637">
    <property type="term" value="C:nuclear inner membrane"/>
    <property type="evidence" value="ECO:0007669"/>
    <property type="project" value="UniProtKB-SubCell"/>
</dbReference>
<dbReference type="Pfam" id="PF12949">
    <property type="entry name" value="HeH"/>
    <property type="match status" value="1"/>
</dbReference>
<feature type="transmembrane region" description="Helical" evidence="8">
    <location>
        <begin position="518"/>
        <end position="545"/>
    </location>
</feature>
<keyword evidence="5 8" id="KW-0472">Membrane</keyword>
<dbReference type="OrthoDB" id="2503928at2759"/>
<evidence type="ECO:0000313" key="11">
    <source>
        <dbReference type="EMBL" id="ORX86386.1"/>
    </source>
</evidence>
<evidence type="ECO:0008006" key="13">
    <source>
        <dbReference type="Google" id="ProtNLM"/>
    </source>
</evidence>
<feature type="domain" description="Man1/Src1-like C-terminal" evidence="9">
    <location>
        <begin position="331"/>
        <end position="642"/>
    </location>
</feature>
<dbReference type="InterPro" id="IPR025856">
    <property type="entry name" value="HeH/LEM_domain"/>
</dbReference>
<keyword evidence="6" id="KW-0539">Nucleus</keyword>
<dbReference type="CDD" id="cd12935">
    <property type="entry name" value="LEM_like"/>
    <property type="match status" value="1"/>
</dbReference>
<sequence length="673" mass="75890">MDDLSYLEPGFDPNSVRVVDLRRILFKHGIPFNANSKKATLIELFDTYVTPNAESWLQEAKDVRPSNRGMIFVGFDKDPERTSPSPARPTPKSRGRVRSAVEKFELLSSDGESSPPPRQSTVRRKIKTKTSADKSSVLSSEGESLPSRSHLVSRTPSVDDPGFSSDDFSPLPNTFSHPELNTPELGSNAPNLSKAEQKTVEEAADPGVFSDENPFQSGGETPNVRKKKKIKTKKISKPEPKPDSPTTSNAEPIVTLNDLPKIEVTPQQPSIANAAGPQKFMSPSFARVKHEPESQVEPEVVVRPKRRTRRRRHHHHEPRVEYEWSSLWIFLGLVLGAYLFWLRQKNMALGYCEHQSDAGLPESKLSIFYPQCTPCPPHAVCRNGEFVSCDRNYILKANPLVSVVNPLHVKCVPDTVMLAKVDSTVELVKEILAERAGQAECDTKNSIQAEMSEVELKRLIASSSRVQDGEIEEIWSSVLRDLAEQQQRVRIMSDTNSKQLYFLSLDPKYPLQCRLRKGFYSFLIGYLKEIGASILVVATGIYAIARYNTHFSEKELVRDLVQQVLVRLAEQENLHYADPVQHPLSAVSVVQLRDVLLRSMHNHVQRKHIWDKVRKIVETNSNVRSGVTEIRGEPHRVWEWVGTSISPNLSDSLYPKLKEDQSFMSDEGMFSDD</sequence>
<feature type="compositionally biased region" description="Basic residues" evidence="7">
    <location>
        <begin position="224"/>
        <end position="235"/>
    </location>
</feature>
<evidence type="ECO:0000256" key="1">
    <source>
        <dbReference type="ARBA" id="ARBA00004540"/>
    </source>
</evidence>
<feature type="compositionally biased region" description="Low complexity" evidence="7">
    <location>
        <begin position="156"/>
        <end position="172"/>
    </location>
</feature>
<feature type="compositionally biased region" description="Polar residues" evidence="7">
    <location>
        <begin position="133"/>
        <end position="155"/>
    </location>
</feature>
<feature type="domain" description="HeH/LEM" evidence="10">
    <location>
        <begin position="13"/>
        <end position="46"/>
    </location>
</feature>
<dbReference type="FunCoup" id="A0A1Y1XLK8">
    <property type="interactions" value="28"/>
</dbReference>
<proteinExistence type="predicted"/>
<comment type="caution">
    <text evidence="11">The sequence shown here is derived from an EMBL/GenBank/DDBJ whole genome shotgun (WGS) entry which is preliminary data.</text>
</comment>
<name>A0A1Y1XLK8_9FUNG</name>
<keyword evidence="12" id="KW-1185">Reference proteome</keyword>
<evidence type="ECO:0000259" key="10">
    <source>
        <dbReference type="Pfam" id="PF12949"/>
    </source>
</evidence>
<gene>
    <name evidence="11" type="ORF">K493DRAFT_269001</name>
</gene>
<dbReference type="AlphaFoldDB" id="A0A1Y1XLK8"/>
<dbReference type="GO" id="GO:0034399">
    <property type="term" value="C:nuclear periphery"/>
    <property type="evidence" value="ECO:0007669"/>
    <property type="project" value="TreeGrafter"/>
</dbReference>
<dbReference type="Gene3D" id="1.10.10.1180">
    <property type="entry name" value="MAN1, winged-helix domain"/>
    <property type="match status" value="1"/>
</dbReference>
<evidence type="ECO:0000259" key="9">
    <source>
        <dbReference type="Pfam" id="PF09402"/>
    </source>
</evidence>
<evidence type="ECO:0000256" key="8">
    <source>
        <dbReference type="SAM" id="Phobius"/>
    </source>
</evidence>
<evidence type="ECO:0000313" key="12">
    <source>
        <dbReference type="Proteomes" id="UP000193498"/>
    </source>
</evidence>
<keyword evidence="4 8" id="KW-1133">Transmembrane helix</keyword>
<dbReference type="PANTHER" id="PTHR47808">
    <property type="entry name" value="INNER NUCLEAR MEMBRANE PROTEIN HEH2-RELATED"/>
    <property type="match status" value="1"/>
</dbReference>
<evidence type="ECO:0000256" key="2">
    <source>
        <dbReference type="ARBA" id="ARBA00022553"/>
    </source>
</evidence>
<protein>
    <recommendedName>
        <fullName evidence="13">Man1/Src1 C-terminal domain-containing protein</fullName>
    </recommendedName>
</protein>
<keyword evidence="3 8" id="KW-0812">Transmembrane</keyword>
<evidence type="ECO:0000256" key="5">
    <source>
        <dbReference type="ARBA" id="ARBA00023136"/>
    </source>
</evidence>
<dbReference type="GO" id="GO:0071763">
    <property type="term" value="P:nuclear membrane organization"/>
    <property type="evidence" value="ECO:0007669"/>
    <property type="project" value="TreeGrafter"/>
</dbReference>
<dbReference type="GO" id="GO:0003682">
    <property type="term" value="F:chromatin binding"/>
    <property type="evidence" value="ECO:0007669"/>
    <property type="project" value="InterPro"/>
</dbReference>
<dbReference type="EMBL" id="MCFE01000570">
    <property type="protein sequence ID" value="ORX86386.1"/>
    <property type="molecule type" value="Genomic_DNA"/>
</dbReference>
<dbReference type="GO" id="GO:0005783">
    <property type="term" value="C:endoplasmic reticulum"/>
    <property type="evidence" value="ECO:0007669"/>
    <property type="project" value="TreeGrafter"/>
</dbReference>
<dbReference type="Pfam" id="PF09402">
    <property type="entry name" value="MSC"/>
    <property type="match status" value="1"/>
</dbReference>
<evidence type="ECO:0000256" key="7">
    <source>
        <dbReference type="SAM" id="MobiDB-lite"/>
    </source>
</evidence>
<accession>A0A1Y1XLK8</accession>
<dbReference type="Proteomes" id="UP000193498">
    <property type="component" value="Unassembled WGS sequence"/>
</dbReference>
<dbReference type="InterPro" id="IPR041885">
    <property type="entry name" value="MAN1_winged_helix_dom"/>
</dbReference>
<feature type="transmembrane region" description="Helical" evidence="8">
    <location>
        <begin position="324"/>
        <end position="341"/>
    </location>
</feature>
<evidence type="ECO:0000256" key="3">
    <source>
        <dbReference type="ARBA" id="ARBA00022692"/>
    </source>
</evidence>
<reference evidence="11 12" key="1">
    <citation type="submission" date="2016-07" db="EMBL/GenBank/DDBJ databases">
        <title>Pervasive Adenine N6-methylation of Active Genes in Fungi.</title>
        <authorList>
            <consortium name="DOE Joint Genome Institute"/>
            <person name="Mondo S.J."/>
            <person name="Dannebaum R.O."/>
            <person name="Kuo R.C."/>
            <person name="Labutti K."/>
            <person name="Haridas S."/>
            <person name="Kuo A."/>
            <person name="Salamov A."/>
            <person name="Ahrendt S.R."/>
            <person name="Lipzen A."/>
            <person name="Sullivan W."/>
            <person name="Andreopoulos W.B."/>
            <person name="Clum A."/>
            <person name="Lindquist E."/>
            <person name="Daum C."/>
            <person name="Ramamoorthy G.K."/>
            <person name="Gryganskyi A."/>
            <person name="Culley D."/>
            <person name="Magnuson J.K."/>
            <person name="James T.Y."/>
            <person name="O'Malley M.A."/>
            <person name="Stajich J.E."/>
            <person name="Spatafora J.W."/>
            <person name="Visel A."/>
            <person name="Grigoriev I.V."/>
        </authorList>
    </citation>
    <scope>NUCLEOTIDE SEQUENCE [LARGE SCALE GENOMIC DNA]</scope>
    <source>
        <strain evidence="11 12">CBS 931.73</strain>
    </source>
</reference>
<evidence type="ECO:0000256" key="6">
    <source>
        <dbReference type="ARBA" id="ARBA00023242"/>
    </source>
</evidence>
<dbReference type="InParanoid" id="A0A1Y1XLK8"/>